<name>A0A6C0D0I7_9ZZZZ</name>
<dbReference type="EMBL" id="MN739518">
    <property type="protein sequence ID" value="QHT09973.1"/>
    <property type="molecule type" value="Genomic_DNA"/>
</dbReference>
<reference evidence="1" key="1">
    <citation type="journal article" date="2020" name="Nature">
        <title>Giant virus diversity and host interactions through global metagenomics.</title>
        <authorList>
            <person name="Schulz F."/>
            <person name="Roux S."/>
            <person name="Paez-Espino D."/>
            <person name="Jungbluth S."/>
            <person name="Walsh D.A."/>
            <person name="Denef V.J."/>
            <person name="McMahon K.D."/>
            <person name="Konstantinidis K.T."/>
            <person name="Eloe-Fadrosh E.A."/>
            <person name="Kyrpides N.C."/>
            <person name="Woyke T."/>
        </authorList>
    </citation>
    <scope>NUCLEOTIDE SEQUENCE</scope>
    <source>
        <strain evidence="1">GVMAG-M-3300023174-104</strain>
    </source>
</reference>
<accession>A0A6C0D0I7</accession>
<evidence type="ECO:0000313" key="1">
    <source>
        <dbReference type="EMBL" id="QHT09973.1"/>
    </source>
</evidence>
<organism evidence="1">
    <name type="scientific">viral metagenome</name>
    <dbReference type="NCBI Taxonomy" id="1070528"/>
    <lineage>
        <taxon>unclassified sequences</taxon>
        <taxon>metagenomes</taxon>
        <taxon>organismal metagenomes</taxon>
    </lineage>
</organism>
<dbReference type="AlphaFoldDB" id="A0A6C0D0I7"/>
<sequence>MKLKIEKTLPSSTKKWMAIFTRPGGTSIRTQFGAKGYEDYTIHKDKTRREHYRNRHRKDLDTGDFTRAGFLSYYLLWGDSTSLKKNTIDFKKKFGIEK</sequence>
<proteinExistence type="predicted"/>
<protein>
    <submittedName>
        <fullName evidence="1">Uncharacterized protein</fullName>
    </submittedName>
</protein>
<dbReference type="InterPro" id="IPR043930">
    <property type="entry name" value="DUF5754"/>
</dbReference>
<dbReference type="Pfam" id="PF19058">
    <property type="entry name" value="DUF5754"/>
    <property type="match status" value="1"/>
</dbReference>